<name>A0A0C3SDA0_PHLG1</name>
<feature type="transmembrane region" description="Helical" evidence="1">
    <location>
        <begin position="276"/>
        <end position="297"/>
    </location>
</feature>
<accession>A0A0C3SDA0</accession>
<feature type="transmembrane region" description="Helical" evidence="1">
    <location>
        <begin position="53"/>
        <end position="74"/>
    </location>
</feature>
<dbReference type="HOGENOM" id="CLU_044614_9_1_1"/>
<feature type="transmembrane region" description="Helical" evidence="1">
    <location>
        <begin position="143"/>
        <end position="169"/>
    </location>
</feature>
<feature type="transmembrane region" description="Helical" evidence="1">
    <location>
        <begin position="116"/>
        <end position="136"/>
    </location>
</feature>
<keyword evidence="3" id="KW-1185">Reference proteome</keyword>
<evidence type="ECO:0008006" key="4">
    <source>
        <dbReference type="Google" id="ProtNLM"/>
    </source>
</evidence>
<dbReference type="OrthoDB" id="2744793at2759"/>
<evidence type="ECO:0000256" key="1">
    <source>
        <dbReference type="SAM" id="Phobius"/>
    </source>
</evidence>
<dbReference type="EMBL" id="KN840465">
    <property type="protein sequence ID" value="KIP09500.1"/>
    <property type="molecule type" value="Genomic_DNA"/>
</dbReference>
<dbReference type="AlphaFoldDB" id="A0A0C3SDA0"/>
<keyword evidence="1" id="KW-0812">Transmembrane</keyword>
<gene>
    <name evidence="2" type="ORF">PHLGIDRAFT_34402</name>
</gene>
<feature type="transmembrane region" description="Helical" evidence="1">
    <location>
        <begin position="20"/>
        <end position="41"/>
    </location>
</feature>
<proteinExistence type="predicted"/>
<keyword evidence="1" id="KW-0472">Membrane</keyword>
<protein>
    <recommendedName>
        <fullName evidence="4">G-protein coupled receptors family 1 profile domain-containing protein</fullName>
    </recommendedName>
</protein>
<feature type="transmembrane region" description="Helical" evidence="1">
    <location>
        <begin position="235"/>
        <end position="256"/>
    </location>
</feature>
<evidence type="ECO:0000313" key="3">
    <source>
        <dbReference type="Proteomes" id="UP000053257"/>
    </source>
</evidence>
<dbReference type="Proteomes" id="UP000053257">
    <property type="component" value="Unassembled WGS sequence"/>
</dbReference>
<reference evidence="2 3" key="1">
    <citation type="journal article" date="2014" name="PLoS Genet.">
        <title>Analysis of the Phlebiopsis gigantea genome, transcriptome and secretome provides insight into its pioneer colonization strategies of wood.</title>
        <authorList>
            <person name="Hori C."/>
            <person name="Ishida T."/>
            <person name="Igarashi K."/>
            <person name="Samejima M."/>
            <person name="Suzuki H."/>
            <person name="Master E."/>
            <person name="Ferreira P."/>
            <person name="Ruiz-Duenas F.J."/>
            <person name="Held B."/>
            <person name="Canessa P."/>
            <person name="Larrondo L.F."/>
            <person name="Schmoll M."/>
            <person name="Druzhinina I.S."/>
            <person name="Kubicek C.P."/>
            <person name="Gaskell J.A."/>
            <person name="Kersten P."/>
            <person name="St John F."/>
            <person name="Glasner J."/>
            <person name="Sabat G."/>
            <person name="Splinter BonDurant S."/>
            <person name="Syed K."/>
            <person name="Yadav J."/>
            <person name="Mgbeahuruike A.C."/>
            <person name="Kovalchuk A."/>
            <person name="Asiegbu F.O."/>
            <person name="Lackner G."/>
            <person name="Hoffmeister D."/>
            <person name="Rencoret J."/>
            <person name="Gutierrez A."/>
            <person name="Sun H."/>
            <person name="Lindquist E."/>
            <person name="Barry K."/>
            <person name="Riley R."/>
            <person name="Grigoriev I.V."/>
            <person name="Henrissat B."/>
            <person name="Kues U."/>
            <person name="Berka R.M."/>
            <person name="Martinez A.T."/>
            <person name="Covert S.F."/>
            <person name="Blanchette R.A."/>
            <person name="Cullen D."/>
        </authorList>
    </citation>
    <scope>NUCLEOTIDE SEQUENCE [LARGE SCALE GENOMIC DNA]</scope>
    <source>
        <strain evidence="2 3">11061_1 CR5-6</strain>
    </source>
</reference>
<organism evidence="2 3">
    <name type="scientific">Phlebiopsis gigantea (strain 11061_1 CR5-6)</name>
    <name type="common">White-rot fungus</name>
    <name type="synonym">Peniophora gigantea</name>
    <dbReference type="NCBI Taxonomy" id="745531"/>
    <lineage>
        <taxon>Eukaryota</taxon>
        <taxon>Fungi</taxon>
        <taxon>Dikarya</taxon>
        <taxon>Basidiomycota</taxon>
        <taxon>Agaricomycotina</taxon>
        <taxon>Agaricomycetes</taxon>
        <taxon>Polyporales</taxon>
        <taxon>Phanerochaetaceae</taxon>
        <taxon>Phlebiopsis</taxon>
    </lineage>
</organism>
<sequence>MALVDDVATLHSIGQDFIQAFVSVTVETFFFAIYTILFLYASQLLWTRKHSKILLCTFGAVSTMYLLALALWIIDIRNTVTEPRLTLLSTSTDSLADRYSAAISNVLRLAAVEDLLYNYMTILGDGVIIWRVFAFWSNPKERLVLLIPLSFLLGSISTSIMLTFCAARLGADIELGTYRHPAFCRNIQTASYCTTLATTAAATLLISYKTWKYRKTYQALASLGNATPAARTLKVMLVLIESGVIYMLFFLAWMLVSLNPVESSVEARPASAFAWQVIQFNSSLIVGIYPTVVVIIVHSNRSILRSTSELSSHDVPPGLGRRTNDDSAAYLHSAGVGMTDSVGQSQATEVNLYEMARITTGGGDDDIKIGV</sequence>
<evidence type="ECO:0000313" key="2">
    <source>
        <dbReference type="EMBL" id="KIP09500.1"/>
    </source>
</evidence>
<feature type="transmembrane region" description="Helical" evidence="1">
    <location>
        <begin position="189"/>
        <end position="208"/>
    </location>
</feature>
<keyword evidence="1" id="KW-1133">Transmembrane helix</keyword>